<dbReference type="Pfam" id="PF05985">
    <property type="entry name" value="EutC"/>
    <property type="match status" value="1"/>
</dbReference>
<dbReference type="PANTHER" id="PTHR39330:SF1">
    <property type="entry name" value="ETHANOLAMINE AMMONIA-LYASE SMALL SUBUNIT"/>
    <property type="match status" value="1"/>
</dbReference>
<comment type="function">
    <text evidence="5">Catalyzes the deamination of various vicinal amino-alcohols to oxo compounds. Allows this organism to utilize ethanolamine as the sole source of nitrogen and carbon in the presence of external vitamin B12.</text>
</comment>
<dbReference type="GO" id="GO:0031419">
    <property type="term" value="F:cobalamin binding"/>
    <property type="evidence" value="ECO:0007669"/>
    <property type="project" value="UniProtKB-UniRule"/>
</dbReference>
<name>A0A9D0Z5S9_9FIRM</name>
<reference evidence="6" key="2">
    <citation type="journal article" date="2021" name="PeerJ">
        <title>Extensive microbial diversity within the chicken gut microbiome revealed by metagenomics and culture.</title>
        <authorList>
            <person name="Gilroy R."/>
            <person name="Ravi A."/>
            <person name="Getino M."/>
            <person name="Pursley I."/>
            <person name="Horton D.L."/>
            <person name="Alikhan N.F."/>
            <person name="Baker D."/>
            <person name="Gharbi K."/>
            <person name="Hall N."/>
            <person name="Watson M."/>
            <person name="Adriaenssens E.M."/>
            <person name="Foster-Nyarko E."/>
            <person name="Jarju S."/>
            <person name="Secka A."/>
            <person name="Antonio M."/>
            <person name="Oren A."/>
            <person name="Chaudhuri R.R."/>
            <person name="La Ragione R."/>
            <person name="Hildebrand F."/>
            <person name="Pallen M.J."/>
        </authorList>
    </citation>
    <scope>NUCLEOTIDE SEQUENCE</scope>
    <source>
        <strain evidence="6">ChiSjej2B20-13462</strain>
    </source>
</reference>
<feature type="binding site" evidence="5">
    <location>
        <position position="198"/>
    </location>
    <ligand>
        <name>adenosylcob(III)alamin</name>
        <dbReference type="ChEBI" id="CHEBI:18408"/>
    </ligand>
</feature>
<evidence type="ECO:0000313" key="6">
    <source>
        <dbReference type="EMBL" id="HIQ69519.1"/>
    </source>
</evidence>
<comment type="subunit">
    <text evidence="5">The basic unit is a heterodimer which dimerizes to form tetramers. The heterotetramers trimerize; 6 large subunits form a core ring with 6 small subunits projecting outwards.</text>
</comment>
<dbReference type="GO" id="GO:0008851">
    <property type="term" value="F:ethanolamine ammonia-lyase activity"/>
    <property type="evidence" value="ECO:0007669"/>
    <property type="project" value="UniProtKB-UniRule"/>
</dbReference>
<evidence type="ECO:0000313" key="7">
    <source>
        <dbReference type="Proteomes" id="UP000886874"/>
    </source>
</evidence>
<comment type="similarity">
    <text evidence="5">Belongs to the EutC family.</text>
</comment>
<dbReference type="HAMAP" id="MF_00601">
    <property type="entry name" value="EutC"/>
    <property type="match status" value="1"/>
</dbReference>
<feature type="binding site" evidence="5">
    <location>
        <position position="219"/>
    </location>
    <ligand>
        <name>adenosylcob(III)alamin</name>
        <dbReference type="ChEBI" id="CHEBI:18408"/>
    </ligand>
</feature>
<protein>
    <recommendedName>
        <fullName evidence="5">Ethanolamine ammonia-lyase small subunit</fullName>
        <shortName evidence="5">EAL small subunit</shortName>
        <ecNumber evidence="5">4.3.1.7</ecNumber>
    </recommendedName>
</protein>
<dbReference type="GO" id="GO:0009350">
    <property type="term" value="C:ethanolamine ammonia-lyase complex"/>
    <property type="evidence" value="ECO:0007669"/>
    <property type="project" value="UniProtKB-UniRule"/>
</dbReference>
<dbReference type="GO" id="GO:0046336">
    <property type="term" value="P:ethanolamine catabolic process"/>
    <property type="evidence" value="ECO:0007669"/>
    <property type="project" value="UniProtKB-UniRule"/>
</dbReference>
<dbReference type="EMBL" id="DVFN01000064">
    <property type="protein sequence ID" value="HIQ69519.1"/>
    <property type="molecule type" value="Genomic_DNA"/>
</dbReference>
<organism evidence="6 7">
    <name type="scientific">Candidatus Avoscillospira stercorigallinarum</name>
    <dbReference type="NCBI Taxonomy" id="2840708"/>
    <lineage>
        <taxon>Bacteria</taxon>
        <taxon>Bacillati</taxon>
        <taxon>Bacillota</taxon>
        <taxon>Clostridia</taxon>
        <taxon>Eubacteriales</taxon>
        <taxon>Oscillospiraceae</taxon>
        <taxon>Oscillospiraceae incertae sedis</taxon>
        <taxon>Candidatus Avoscillospira</taxon>
    </lineage>
</organism>
<evidence type="ECO:0000256" key="3">
    <source>
        <dbReference type="ARBA" id="ARBA00023285"/>
    </source>
</evidence>
<dbReference type="InterPro" id="IPR042251">
    <property type="entry name" value="EutC_C"/>
</dbReference>
<evidence type="ECO:0000256" key="4">
    <source>
        <dbReference type="ARBA" id="ARBA00024446"/>
    </source>
</evidence>
<comment type="cofactor">
    <cofactor evidence="5">
        <name>adenosylcob(III)alamin</name>
        <dbReference type="ChEBI" id="CHEBI:18408"/>
    </cofactor>
    <text evidence="5">Binds between the large and small subunits.</text>
</comment>
<comment type="subcellular location">
    <subcellularLocation>
        <location evidence="5">Bacterial microcompartment</location>
    </subcellularLocation>
</comment>
<comment type="caution">
    <text evidence="6">The sequence shown here is derived from an EMBL/GenBank/DDBJ whole genome shotgun (WGS) entry which is preliminary data.</text>
</comment>
<dbReference type="EC" id="4.3.1.7" evidence="5"/>
<comment type="pathway">
    <text evidence="5">Amine and polyamine degradation; ethanolamine degradation.</text>
</comment>
<dbReference type="AlphaFoldDB" id="A0A9D0Z5S9"/>
<dbReference type="InterPro" id="IPR042255">
    <property type="entry name" value="EutC_N"/>
</dbReference>
<dbReference type="Gene3D" id="3.40.50.11240">
    <property type="entry name" value="Ethanolamine ammonia-lyase light chain (EutC)"/>
    <property type="match status" value="1"/>
</dbReference>
<dbReference type="GO" id="GO:0006520">
    <property type="term" value="P:amino acid metabolic process"/>
    <property type="evidence" value="ECO:0007669"/>
    <property type="project" value="InterPro"/>
</dbReference>
<dbReference type="NCBIfam" id="NF003971">
    <property type="entry name" value="PRK05465.1"/>
    <property type="match status" value="1"/>
</dbReference>
<dbReference type="Proteomes" id="UP000886874">
    <property type="component" value="Unassembled WGS sequence"/>
</dbReference>
<sequence>MDKQELKNLVAQLLREMDDAPESGPHPADASAEPLPDLGALDLRTAYFVENPADGAAFLRLKKKTPARLGLGRAGTRYKTLSLLRFRADHAAAQDSVFSLVDPGFYRDHDLPFVQTLCKDKDEYLTRPDLGRRFGPEAQQTIRSVCGSNPRVLLVIGDGLSSNAVTANALDCAAAIRQGLQLHGIELGKTLFIQYARVGASDHIGELTGAELVCMLVGERPGLVTSESMSAYITYRPRPGIPESKRTVVSNIHRQGTPAVEAGAHIADLIGRMLEQKASGIDLR</sequence>
<comment type="catalytic activity">
    <reaction evidence="5">
        <text>ethanolamine = acetaldehyde + NH4(+)</text>
        <dbReference type="Rhea" id="RHEA:15313"/>
        <dbReference type="ChEBI" id="CHEBI:15343"/>
        <dbReference type="ChEBI" id="CHEBI:28938"/>
        <dbReference type="ChEBI" id="CHEBI:57603"/>
        <dbReference type="EC" id="4.3.1.7"/>
    </reaction>
</comment>
<gene>
    <name evidence="5 6" type="primary">eutC</name>
    <name evidence="6" type="ORF">IAA67_04215</name>
</gene>
<accession>A0A9D0Z5S9</accession>
<dbReference type="InterPro" id="IPR009246">
    <property type="entry name" value="EutC"/>
</dbReference>
<reference evidence="6" key="1">
    <citation type="submission" date="2020-10" db="EMBL/GenBank/DDBJ databases">
        <authorList>
            <person name="Gilroy R."/>
        </authorList>
    </citation>
    <scope>NUCLEOTIDE SEQUENCE</scope>
    <source>
        <strain evidence="6">ChiSjej2B20-13462</strain>
    </source>
</reference>
<keyword evidence="3 5" id="KW-0170">Cobalt</keyword>
<proteinExistence type="inferred from homology"/>
<dbReference type="GO" id="GO:0031471">
    <property type="term" value="C:ethanolamine degradation polyhedral organelle"/>
    <property type="evidence" value="ECO:0007669"/>
    <property type="project" value="UniProtKB-UniRule"/>
</dbReference>
<dbReference type="PANTHER" id="PTHR39330">
    <property type="entry name" value="ETHANOLAMINE AMMONIA-LYASE LIGHT CHAIN"/>
    <property type="match status" value="1"/>
</dbReference>
<keyword evidence="4 5" id="KW-1283">Bacterial microcompartment</keyword>
<evidence type="ECO:0000256" key="1">
    <source>
        <dbReference type="ARBA" id="ARBA00022628"/>
    </source>
</evidence>
<dbReference type="Gene3D" id="1.10.30.40">
    <property type="entry name" value="Ethanolamine ammonia-lyase light chain (EutC), N-terminal domain"/>
    <property type="match status" value="1"/>
</dbReference>
<dbReference type="PIRSF" id="PIRSF018982">
    <property type="entry name" value="EutC"/>
    <property type="match status" value="1"/>
</dbReference>
<keyword evidence="1 5" id="KW-0846">Cobalamin</keyword>
<keyword evidence="2 5" id="KW-0456">Lyase</keyword>
<evidence type="ECO:0000256" key="5">
    <source>
        <dbReference type="HAMAP-Rule" id="MF_00601"/>
    </source>
</evidence>
<evidence type="ECO:0000256" key="2">
    <source>
        <dbReference type="ARBA" id="ARBA00023239"/>
    </source>
</evidence>